<feature type="transmembrane region" description="Helical" evidence="6">
    <location>
        <begin position="110"/>
        <end position="130"/>
    </location>
</feature>
<dbReference type="OrthoDB" id="410267at2759"/>
<dbReference type="InterPro" id="IPR056555">
    <property type="entry name" value="NFD4_C"/>
</dbReference>
<name>A0A8S0TQR2_OLEEU</name>
<feature type="transmembrane region" description="Helical" evidence="6">
    <location>
        <begin position="244"/>
        <end position="264"/>
    </location>
</feature>
<feature type="domain" description="NFD4 C-terminal" evidence="8">
    <location>
        <begin position="323"/>
        <end position="535"/>
    </location>
</feature>
<dbReference type="InterPro" id="IPR036259">
    <property type="entry name" value="MFS_trans_sf"/>
</dbReference>
<dbReference type="InterPro" id="IPR010658">
    <property type="entry name" value="Nodulin-like"/>
</dbReference>
<comment type="subcellular location">
    <subcellularLocation>
        <location evidence="1">Membrane</location>
        <topology evidence="1">Multi-pass membrane protein</topology>
    </subcellularLocation>
</comment>
<dbReference type="SUPFAM" id="SSF103473">
    <property type="entry name" value="MFS general substrate transporter"/>
    <property type="match status" value="2"/>
</dbReference>
<protein>
    <submittedName>
        <fullName evidence="9">NUCLEAR FUSION DEFECTIVE 4-like</fullName>
    </submittedName>
</protein>
<evidence type="ECO:0000313" key="10">
    <source>
        <dbReference type="Proteomes" id="UP000594638"/>
    </source>
</evidence>
<dbReference type="Pfam" id="PF23262">
    <property type="entry name" value="NFD4_C"/>
    <property type="match status" value="1"/>
</dbReference>
<evidence type="ECO:0000256" key="1">
    <source>
        <dbReference type="ARBA" id="ARBA00004141"/>
    </source>
</evidence>
<feature type="domain" description="Nodulin-like" evidence="7">
    <location>
        <begin position="5"/>
        <end position="262"/>
    </location>
</feature>
<feature type="transmembrane region" description="Helical" evidence="6">
    <location>
        <begin position="375"/>
        <end position="394"/>
    </location>
</feature>
<dbReference type="Proteomes" id="UP000594638">
    <property type="component" value="Unassembled WGS sequence"/>
</dbReference>
<evidence type="ECO:0000259" key="7">
    <source>
        <dbReference type="Pfam" id="PF06813"/>
    </source>
</evidence>
<dbReference type="CDD" id="cd17354">
    <property type="entry name" value="MFS_Mch1p_like"/>
    <property type="match status" value="1"/>
</dbReference>
<feature type="transmembrane region" description="Helical" evidence="6">
    <location>
        <begin position="508"/>
        <end position="529"/>
    </location>
</feature>
<dbReference type="Gene3D" id="1.20.1250.20">
    <property type="entry name" value="MFS general substrate transporter like domains"/>
    <property type="match status" value="1"/>
</dbReference>
<evidence type="ECO:0000259" key="8">
    <source>
        <dbReference type="Pfam" id="PF23262"/>
    </source>
</evidence>
<dbReference type="EMBL" id="CACTIH010007270">
    <property type="protein sequence ID" value="CAA3007206.1"/>
    <property type="molecule type" value="Genomic_DNA"/>
</dbReference>
<feature type="transmembrane region" description="Helical" evidence="6">
    <location>
        <begin position="6"/>
        <end position="28"/>
    </location>
</feature>
<dbReference type="PANTHER" id="PTHR21576">
    <property type="entry name" value="UNCHARACTERIZED NODULIN-LIKE PROTEIN"/>
    <property type="match status" value="1"/>
</dbReference>
<dbReference type="GO" id="GO:0016020">
    <property type="term" value="C:membrane"/>
    <property type="evidence" value="ECO:0007669"/>
    <property type="project" value="UniProtKB-SubCell"/>
</dbReference>
<comment type="similarity">
    <text evidence="5">Belongs to the major facilitator superfamily. Phosphate:H(+) symporter (TC 2.A.1.9) family.</text>
</comment>
<comment type="caution">
    <text evidence="9">The sequence shown here is derived from an EMBL/GenBank/DDBJ whole genome shotgun (WGS) entry which is preliminary data.</text>
</comment>
<keyword evidence="2 6" id="KW-0812">Transmembrane</keyword>
<evidence type="ECO:0000256" key="3">
    <source>
        <dbReference type="ARBA" id="ARBA00022989"/>
    </source>
</evidence>
<keyword evidence="3 6" id="KW-1133">Transmembrane helix</keyword>
<evidence type="ECO:0000256" key="4">
    <source>
        <dbReference type="ARBA" id="ARBA00023136"/>
    </source>
</evidence>
<feature type="transmembrane region" description="Helical" evidence="6">
    <location>
        <begin position="219"/>
        <end position="238"/>
    </location>
</feature>
<dbReference type="PANTHER" id="PTHR21576:SF22">
    <property type="entry name" value="F25A4.25 PROTEIN"/>
    <property type="match status" value="1"/>
</dbReference>
<feature type="transmembrane region" description="Helical" evidence="6">
    <location>
        <begin position="464"/>
        <end position="488"/>
    </location>
</feature>
<gene>
    <name evidence="9" type="ORF">OLEA9_A099834</name>
</gene>
<evidence type="ECO:0000256" key="6">
    <source>
        <dbReference type="SAM" id="Phobius"/>
    </source>
</evidence>
<dbReference type="Gramene" id="OE9A099834T3">
    <property type="protein sequence ID" value="OE9A099834C3"/>
    <property type="gene ID" value="OE9A099834"/>
</dbReference>
<feature type="transmembrane region" description="Helical" evidence="6">
    <location>
        <begin position="336"/>
        <end position="355"/>
    </location>
</feature>
<organism evidence="9 10">
    <name type="scientific">Olea europaea subsp. europaea</name>
    <dbReference type="NCBI Taxonomy" id="158383"/>
    <lineage>
        <taxon>Eukaryota</taxon>
        <taxon>Viridiplantae</taxon>
        <taxon>Streptophyta</taxon>
        <taxon>Embryophyta</taxon>
        <taxon>Tracheophyta</taxon>
        <taxon>Spermatophyta</taxon>
        <taxon>Magnoliopsida</taxon>
        <taxon>eudicotyledons</taxon>
        <taxon>Gunneridae</taxon>
        <taxon>Pentapetalae</taxon>
        <taxon>asterids</taxon>
        <taxon>lamiids</taxon>
        <taxon>Lamiales</taxon>
        <taxon>Oleaceae</taxon>
        <taxon>Oleeae</taxon>
        <taxon>Olea</taxon>
    </lineage>
</organism>
<feature type="transmembrane region" description="Helical" evidence="6">
    <location>
        <begin position="83"/>
        <end position="104"/>
    </location>
</feature>
<keyword evidence="4 6" id="KW-0472">Membrane</keyword>
<sequence>MESSRWIATVASIWIQCSCGASYAFGIYSPLLKSSQGYDQSTLDLISVFKDIGANAGILSGLLYSATAANSCHQSSSFFRRPWVVHAVGAIQCFIGYFFMWLAVTGAIHRPHVVVMCLLMYLAAHAQTFFNTANVVTAVQNFPEYSGTIVGLMKGFLGLSGAILIQVYQTISKGKPSAFLLMMALLPPIFSLVLMWFVRVHQVPNRDENEKRYLNGFSLISVAVAAYLMLLIILRNAINFSPWVYTLTLVVLLVLLASPIKLAIKANKEDLERSSQTFLNTSLIKGFISFNSEKSTVENLEDCGEVPSDTICHKPTSEDTLYVEEMNLFQAMRTMNFWLLFVATLCGMGSGMATINNIGQIGESLGYTSVQRSTLVSLWSIWNFLGRFGAGYVSDIFLHRRGWARPLFNILTLATMAAGHIIIGLGFPGNLYLGSVLIGVCYGSQWSLMPAITSEIFGVLHMATIFYTIAVASPVGSYIFSVRVIGYIYDKESSGKGNLCSGSHCFRISFFILAGVSLFGSLVALVLFIKTRRLYKVVVLRRLQNSRRG</sequence>
<evidence type="ECO:0000313" key="9">
    <source>
        <dbReference type="EMBL" id="CAA3007206.1"/>
    </source>
</evidence>
<proteinExistence type="inferred from homology"/>
<accession>A0A8S0TQR2</accession>
<evidence type="ECO:0000256" key="5">
    <source>
        <dbReference type="ARBA" id="ARBA00044504"/>
    </source>
</evidence>
<feature type="transmembrane region" description="Helical" evidence="6">
    <location>
        <begin position="151"/>
        <end position="171"/>
    </location>
</feature>
<feature type="transmembrane region" description="Helical" evidence="6">
    <location>
        <begin position="177"/>
        <end position="198"/>
    </location>
</feature>
<keyword evidence="10" id="KW-1185">Reference proteome</keyword>
<reference evidence="9 10" key="1">
    <citation type="submission" date="2019-12" db="EMBL/GenBank/DDBJ databases">
        <authorList>
            <person name="Alioto T."/>
            <person name="Alioto T."/>
            <person name="Gomez Garrido J."/>
        </authorList>
    </citation>
    <scope>NUCLEOTIDE SEQUENCE [LARGE SCALE GENOMIC DNA]</scope>
</reference>
<dbReference type="Gramene" id="OE9A099834T2">
    <property type="protein sequence ID" value="OE9A099834C2"/>
    <property type="gene ID" value="OE9A099834"/>
</dbReference>
<evidence type="ECO:0000256" key="2">
    <source>
        <dbReference type="ARBA" id="ARBA00022692"/>
    </source>
</evidence>
<dbReference type="AlphaFoldDB" id="A0A8S0TQR2"/>
<dbReference type="Pfam" id="PF06813">
    <property type="entry name" value="Nodulin-like"/>
    <property type="match status" value="1"/>
</dbReference>
<feature type="transmembrane region" description="Helical" evidence="6">
    <location>
        <begin position="406"/>
        <end position="425"/>
    </location>
</feature>
<feature type="transmembrane region" description="Helical" evidence="6">
    <location>
        <begin position="431"/>
        <end position="452"/>
    </location>
</feature>
<dbReference type="Gramene" id="OE9A099834T1">
    <property type="protein sequence ID" value="OE9A099834C1"/>
    <property type="gene ID" value="OE9A099834"/>
</dbReference>